<evidence type="ECO:0000256" key="7">
    <source>
        <dbReference type="RuleBase" id="RU363032"/>
    </source>
</evidence>
<reference evidence="9 10" key="1">
    <citation type="submission" date="2016-10" db="EMBL/GenBank/DDBJ databases">
        <authorList>
            <person name="de Groot N.N."/>
        </authorList>
    </citation>
    <scope>NUCLEOTIDE SEQUENCE [LARGE SCALE GENOMIC DNA]</scope>
    <source>
        <strain evidence="9 10">DSM 8512</strain>
    </source>
</reference>
<dbReference type="OrthoDB" id="9807402at2"/>
<dbReference type="InterPro" id="IPR035906">
    <property type="entry name" value="MetI-like_sf"/>
</dbReference>
<dbReference type="Pfam" id="PF19300">
    <property type="entry name" value="BPD_transp_1_N"/>
    <property type="match status" value="1"/>
</dbReference>
<keyword evidence="6 7" id="KW-0472">Membrane</keyword>
<dbReference type="SUPFAM" id="SSF161098">
    <property type="entry name" value="MetI-like"/>
    <property type="match status" value="1"/>
</dbReference>
<feature type="transmembrane region" description="Helical" evidence="7">
    <location>
        <begin position="281"/>
        <end position="307"/>
    </location>
</feature>
<keyword evidence="4 7" id="KW-0812">Transmembrane</keyword>
<evidence type="ECO:0000313" key="10">
    <source>
        <dbReference type="Proteomes" id="UP000199054"/>
    </source>
</evidence>
<organism evidence="9 10">
    <name type="scientific">Paracoccus alcaliphilus</name>
    <dbReference type="NCBI Taxonomy" id="34002"/>
    <lineage>
        <taxon>Bacteria</taxon>
        <taxon>Pseudomonadati</taxon>
        <taxon>Pseudomonadota</taxon>
        <taxon>Alphaproteobacteria</taxon>
        <taxon>Rhodobacterales</taxon>
        <taxon>Paracoccaceae</taxon>
        <taxon>Paracoccus</taxon>
    </lineage>
</organism>
<feature type="transmembrane region" description="Helical" evidence="7">
    <location>
        <begin position="181"/>
        <end position="199"/>
    </location>
</feature>
<dbReference type="AlphaFoldDB" id="A0A1H8HG99"/>
<sequence length="313" mass="33957">MRSYLLRRLIGMVVVIFLVLTITFVLVRLAPGDPAALMLGPDAAPAEVAALRIRLGLDQPIAVQYLTFLGNILRGDLGQSLFFNQPVATVLASRAEPTIFLALFSLLVALVIATPIGIWAAYRRGSFLDQMSITSAMLAASVPSFLTGLVFQRYLATDLGWFPASGYGGAGASFTERMRHLILPAITLGITNSALILRFTRASMLEILGEDYVRTARAKGMTERRVILRHALKNAGIPIITVIGLTFALLVSGAVVTERVFNLPGMGNLVVNAVLRRDYPVIQGTLIVVAALYVLVNLATDLLYLVVDKRVKY</sequence>
<evidence type="ECO:0000256" key="4">
    <source>
        <dbReference type="ARBA" id="ARBA00022692"/>
    </source>
</evidence>
<feature type="transmembrane region" description="Helical" evidence="7">
    <location>
        <begin position="235"/>
        <end position="261"/>
    </location>
</feature>
<keyword evidence="3" id="KW-1003">Cell membrane</keyword>
<dbReference type="EMBL" id="FODE01000009">
    <property type="protein sequence ID" value="SEN55262.1"/>
    <property type="molecule type" value="Genomic_DNA"/>
</dbReference>
<proteinExistence type="inferred from homology"/>
<evidence type="ECO:0000259" key="8">
    <source>
        <dbReference type="PROSITE" id="PS50928"/>
    </source>
</evidence>
<keyword evidence="2 7" id="KW-0813">Transport</keyword>
<dbReference type="Proteomes" id="UP000199054">
    <property type="component" value="Unassembled WGS sequence"/>
</dbReference>
<feature type="transmembrane region" description="Helical" evidence="7">
    <location>
        <begin position="134"/>
        <end position="155"/>
    </location>
</feature>
<dbReference type="PANTHER" id="PTHR43163:SF3">
    <property type="entry name" value="PEPTIDE ABC TRANSPORTER PERMEASE PROTEIN"/>
    <property type="match status" value="1"/>
</dbReference>
<evidence type="ECO:0000256" key="5">
    <source>
        <dbReference type="ARBA" id="ARBA00022989"/>
    </source>
</evidence>
<feature type="transmembrane region" description="Helical" evidence="7">
    <location>
        <begin position="9"/>
        <end position="30"/>
    </location>
</feature>
<keyword evidence="5 7" id="KW-1133">Transmembrane helix</keyword>
<comment type="similarity">
    <text evidence="7">Belongs to the binding-protein-dependent transport system permease family.</text>
</comment>
<dbReference type="GO" id="GO:0055085">
    <property type="term" value="P:transmembrane transport"/>
    <property type="evidence" value="ECO:0007669"/>
    <property type="project" value="InterPro"/>
</dbReference>
<dbReference type="PROSITE" id="PS50928">
    <property type="entry name" value="ABC_TM1"/>
    <property type="match status" value="1"/>
</dbReference>
<dbReference type="InterPro" id="IPR000515">
    <property type="entry name" value="MetI-like"/>
</dbReference>
<dbReference type="CDD" id="cd06261">
    <property type="entry name" value="TM_PBP2"/>
    <property type="match status" value="1"/>
</dbReference>
<dbReference type="Gene3D" id="1.10.3720.10">
    <property type="entry name" value="MetI-like"/>
    <property type="match status" value="1"/>
</dbReference>
<comment type="subcellular location">
    <subcellularLocation>
        <location evidence="1 7">Cell membrane</location>
        <topology evidence="1 7">Multi-pass membrane protein</topology>
    </subcellularLocation>
</comment>
<evidence type="ECO:0000256" key="3">
    <source>
        <dbReference type="ARBA" id="ARBA00022475"/>
    </source>
</evidence>
<dbReference type="RefSeq" id="WP_090611418.1">
    <property type="nucleotide sequence ID" value="NZ_CP067126.1"/>
</dbReference>
<feature type="transmembrane region" description="Helical" evidence="7">
    <location>
        <begin position="99"/>
        <end position="122"/>
    </location>
</feature>
<dbReference type="PANTHER" id="PTHR43163">
    <property type="entry name" value="DIPEPTIDE TRANSPORT SYSTEM PERMEASE PROTEIN DPPB-RELATED"/>
    <property type="match status" value="1"/>
</dbReference>
<feature type="domain" description="ABC transmembrane type-1" evidence="8">
    <location>
        <begin position="95"/>
        <end position="304"/>
    </location>
</feature>
<evidence type="ECO:0000256" key="2">
    <source>
        <dbReference type="ARBA" id="ARBA00022448"/>
    </source>
</evidence>
<protein>
    <submittedName>
        <fullName evidence="9">Peptide/nickel transport system permease protein</fullName>
    </submittedName>
</protein>
<dbReference type="Pfam" id="PF00528">
    <property type="entry name" value="BPD_transp_1"/>
    <property type="match status" value="1"/>
</dbReference>
<keyword evidence="10" id="KW-1185">Reference proteome</keyword>
<evidence type="ECO:0000256" key="1">
    <source>
        <dbReference type="ARBA" id="ARBA00004651"/>
    </source>
</evidence>
<evidence type="ECO:0000313" key="9">
    <source>
        <dbReference type="EMBL" id="SEN55262.1"/>
    </source>
</evidence>
<accession>A0A1H8HG99</accession>
<dbReference type="GO" id="GO:0005886">
    <property type="term" value="C:plasma membrane"/>
    <property type="evidence" value="ECO:0007669"/>
    <property type="project" value="UniProtKB-SubCell"/>
</dbReference>
<dbReference type="InterPro" id="IPR045621">
    <property type="entry name" value="BPD_transp_1_N"/>
</dbReference>
<evidence type="ECO:0000256" key="6">
    <source>
        <dbReference type="ARBA" id="ARBA00023136"/>
    </source>
</evidence>
<dbReference type="STRING" id="34002.SAMN04489859_100974"/>
<gene>
    <name evidence="9" type="ORF">SAMN04489859_100974</name>
</gene>
<name>A0A1H8HG99_9RHOB</name>